<evidence type="ECO:0000256" key="1">
    <source>
        <dbReference type="SAM" id="MobiDB-lite"/>
    </source>
</evidence>
<feature type="region of interest" description="Disordered" evidence="1">
    <location>
        <begin position="17"/>
        <end position="62"/>
    </location>
</feature>
<proteinExistence type="predicted"/>
<organism evidence="2">
    <name type="scientific">Leptocylindrus aporus</name>
    <dbReference type="NCBI Taxonomy" id="1398097"/>
    <lineage>
        <taxon>Eukaryota</taxon>
        <taxon>Sar</taxon>
        <taxon>Stramenopiles</taxon>
        <taxon>Ochrophyta</taxon>
        <taxon>Bacillariophyta</taxon>
        <taxon>Coscinodiscophyceae</taxon>
        <taxon>Chaetocerotophycidae</taxon>
        <taxon>Leptocylindrales</taxon>
        <taxon>Leptocylindraceae</taxon>
        <taxon>Leptocylindrus</taxon>
    </lineage>
</organism>
<dbReference type="EMBL" id="HBEU01000405">
    <property type="protein sequence ID" value="CAD8574122.1"/>
    <property type="molecule type" value="Transcribed_RNA"/>
</dbReference>
<evidence type="ECO:0000313" key="2">
    <source>
        <dbReference type="EMBL" id="CAD8574122.1"/>
    </source>
</evidence>
<reference evidence="2" key="1">
    <citation type="submission" date="2021-01" db="EMBL/GenBank/DDBJ databases">
        <authorList>
            <person name="Corre E."/>
            <person name="Pelletier E."/>
            <person name="Niang G."/>
            <person name="Scheremetjew M."/>
            <person name="Finn R."/>
            <person name="Kale V."/>
            <person name="Holt S."/>
            <person name="Cochrane G."/>
            <person name="Meng A."/>
            <person name="Brown T."/>
            <person name="Cohen L."/>
        </authorList>
    </citation>
    <scope>NUCLEOTIDE SEQUENCE</scope>
    <source>
        <strain evidence="2">B651</strain>
    </source>
</reference>
<gene>
    <name evidence="2" type="ORF">LDAN0322_LOCUS266</name>
</gene>
<dbReference type="AlphaFoldDB" id="A0A7S0PIM9"/>
<accession>A0A7S0PIM9</accession>
<feature type="compositionally biased region" description="Basic and acidic residues" evidence="1">
    <location>
        <begin position="18"/>
        <end position="42"/>
    </location>
</feature>
<protein>
    <submittedName>
        <fullName evidence="2">Uncharacterized protein</fullName>
    </submittedName>
</protein>
<name>A0A7S0PIM9_9STRA</name>
<sequence>MFSKFSCCRTIDDVESFGSKEEAPIEPQKETESSDLPSKPESESSNSTTAVEKTEIKSKGSTMSKEALGTNLSFYLNFVILNASDIVKKTVKKKLGPGLLGMVAGAAINADSKVSATIAEKLSTQIPITTKEMGLDLTFETVFREGPVLVFKATVNGAEPIKLVTSAKGKEAGEHFKKIVAALDVLGVEGGIKNIEGQMLPKIKQTLMEKLSSKIPEKMEEEGGLKVKCTSVEPGDQGDFFFSLIKELKMVK</sequence>